<sequence length="177" mass="19677">LQIRQQPVAARACGYGERDRRVIDPPPILELRVTDSSSGGLDWEEMKYNLNVLHCTLWNEAGDAETPVVPDQRRPTRQLMGQVVSSPSVAKDETGMEGCFFCFPDLSCRQPGKYRLRFVLMRIDPLNLPVGGTNPLLAHIMSDVFTVYAAKDFPGMRPSSALTKALKAQGCNIQVKK</sequence>
<protein>
    <recommendedName>
        <fullName evidence="6">Velvet domain-containing protein</fullName>
    </recommendedName>
</protein>
<dbReference type="PANTHER" id="PTHR33572:SF17">
    <property type="entry name" value="SEXUAL DEVELOPMENT REGULATOR VELC"/>
    <property type="match status" value="1"/>
</dbReference>
<dbReference type="InterPro" id="IPR038491">
    <property type="entry name" value="Velvet_dom_sf"/>
</dbReference>
<organism evidence="7 8">
    <name type="scientific">Viridothelium virens</name>
    <name type="common">Speckled blister lichen</name>
    <name type="synonym">Trypethelium virens</name>
    <dbReference type="NCBI Taxonomy" id="1048519"/>
    <lineage>
        <taxon>Eukaryota</taxon>
        <taxon>Fungi</taxon>
        <taxon>Dikarya</taxon>
        <taxon>Ascomycota</taxon>
        <taxon>Pezizomycotina</taxon>
        <taxon>Dothideomycetes</taxon>
        <taxon>Dothideomycetes incertae sedis</taxon>
        <taxon>Trypetheliales</taxon>
        <taxon>Trypetheliaceae</taxon>
        <taxon>Viridothelium</taxon>
    </lineage>
</organism>
<feature type="domain" description="Velvet" evidence="6">
    <location>
        <begin position="1"/>
        <end position="176"/>
    </location>
</feature>
<dbReference type="InterPro" id="IPR021740">
    <property type="entry name" value="Velvet"/>
</dbReference>
<dbReference type="Pfam" id="PF11754">
    <property type="entry name" value="Velvet"/>
    <property type="match status" value="2"/>
</dbReference>
<evidence type="ECO:0000256" key="4">
    <source>
        <dbReference type="ARBA" id="ARBA00023163"/>
    </source>
</evidence>
<evidence type="ECO:0000313" key="7">
    <source>
        <dbReference type="EMBL" id="KAF2233523.1"/>
    </source>
</evidence>
<dbReference type="Proteomes" id="UP000800092">
    <property type="component" value="Unassembled WGS sequence"/>
</dbReference>
<evidence type="ECO:0000256" key="1">
    <source>
        <dbReference type="ARBA" id="ARBA00004123"/>
    </source>
</evidence>
<evidence type="ECO:0000256" key="2">
    <source>
        <dbReference type="ARBA" id="ARBA00022969"/>
    </source>
</evidence>
<dbReference type="PANTHER" id="PTHR33572">
    <property type="entry name" value="SPORE DEVELOPMENT REGULATOR VOSA"/>
    <property type="match status" value="1"/>
</dbReference>
<gene>
    <name evidence="7" type="ORF">EV356DRAFT_433629</name>
</gene>
<keyword evidence="5" id="KW-0539">Nucleus</keyword>
<accession>A0A6A6H7M2</accession>
<feature type="non-terminal residue" evidence="7">
    <location>
        <position position="1"/>
    </location>
</feature>
<comment type="subcellular location">
    <subcellularLocation>
        <location evidence="1">Nucleus</location>
    </subcellularLocation>
</comment>
<dbReference type="GO" id="GO:0030435">
    <property type="term" value="P:sporulation resulting in formation of a cellular spore"/>
    <property type="evidence" value="ECO:0007669"/>
    <property type="project" value="UniProtKB-KW"/>
</dbReference>
<evidence type="ECO:0000256" key="3">
    <source>
        <dbReference type="ARBA" id="ARBA00023015"/>
    </source>
</evidence>
<dbReference type="AlphaFoldDB" id="A0A6A6H7M2"/>
<reference evidence="7" key="1">
    <citation type="journal article" date="2020" name="Stud. Mycol.">
        <title>101 Dothideomycetes genomes: a test case for predicting lifestyles and emergence of pathogens.</title>
        <authorList>
            <person name="Haridas S."/>
            <person name="Albert R."/>
            <person name="Binder M."/>
            <person name="Bloem J."/>
            <person name="Labutti K."/>
            <person name="Salamov A."/>
            <person name="Andreopoulos B."/>
            <person name="Baker S."/>
            <person name="Barry K."/>
            <person name="Bills G."/>
            <person name="Bluhm B."/>
            <person name="Cannon C."/>
            <person name="Castanera R."/>
            <person name="Culley D."/>
            <person name="Daum C."/>
            <person name="Ezra D."/>
            <person name="Gonzalez J."/>
            <person name="Henrissat B."/>
            <person name="Kuo A."/>
            <person name="Liang C."/>
            <person name="Lipzen A."/>
            <person name="Lutzoni F."/>
            <person name="Magnuson J."/>
            <person name="Mondo S."/>
            <person name="Nolan M."/>
            <person name="Ohm R."/>
            <person name="Pangilinan J."/>
            <person name="Park H.-J."/>
            <person name="Ramirez L."/>
            <person name="Alfaro M."/>
            <person name="Sun H."/>
            <person name="Tritt A."/>
            <person name="Yoshinaga Y."/>
            <person name="Zwiers L.-H."/>
            <person name="Turgeon B."/>
            <person name="Goodwin S."/>
            <person name="Spatafora J."/>
            <person name="Crous P."/>
            <person name="Grigoriev I."/>
        </authorList>
    </citation>
    <scope>NUCLEOTIDE SEQUENCE</scope>
    <source>
        <strain evidence="7">Tuck. ex Michener</strain>
    </source>
</reference>
<keyword evidence="4" id="KW-0804">Transcription</keyword>
<dbReference type="Gene3D" id="2.60.40.3960">
    <property type="entry name" value="Velvet domain"/>
    <property type="match status" value="1"/>
</dbReference>
<keyword evidence="8" id="KW-1185">Reference proteome</keyword>
<evidence type="ECO:0000259" key="6">
    <source>
        <dbReference type="PROSITE" id="PS51821"/>
    </source>
</evidence>
<dbReference type="PROSITE" id="PS51821">
    <property type="entry name" value="VELVET"/>
    <property type="match status" value="1"/>
</dbReference>
<evidence type="ECO:0000256" key="5">
    <source>
        <dbReference type="ARBA" id="ARBA00023242"/>
    </source>
</evidence>
<dbReference type="EMBL" id="ML991806">
    <property type="protein sequence ID" value="KAF2233523.1"/>
    <property type="molecule type" value="Genomic_DNA"/>
</dbReference>
<name>A0A6A6H7M2_VIRVR</name>
<feature type="non-terminal residue" evidence="7">
    <location>
        <position position="177"/>
    </location>
</feature>
<evidence type="ECO:0000313" key="8">
    <source>
        <dbReference type="Proteomes" id="UP000800092"/>
    </source>
</evidence>
<dbReference type="InterPro" id="IPR037525">
    <property type="entry name" value="Velvet_dom"/>
</dbReference>
<dbReference type="OrthoDB" id="3056235at2759"/>
<dbReference type="GO" id="GO:0005634">
    <property type="term" value="C:nucleus"/>
    <property type="evidence" value="ECO:0007669"/>
    <property type="project" value="UniProtKB-SubCell"/>
</dbReference>
<proteinExistence type="predicted"/>
<keyword evidence="2" id="KW-0749">Sporulation</keyword>
<keyword evidence="3" id="KW-0805">Transcription regulation</keyword>